<dbReference type="Gene3D" id="1.25.10.10">
    <property type="entry name" value="Leucine-rich Repeat Variant"/>
    <property type="match status" value="1"/>
</dbReference>
<evidence type="ECO:0000313" key="2">
    <source>
        <dbReference type="Proteomes" id="UP000580654"/>
    </source>
</evidence>
<dbReference type="InterPro" id="IPR016024">
    <property type="entry name" value="ARM-type_fold"/>
</dbReference>
<proteinExistence type="predicted"/>
<dbReference type="InterPro" id="IPR019285">
    <property type="entry name" value="DUF2336"/>
</dbReference>
<protein>
    <submittedName>
        <fullName evidence="1">Uncharacterized protein (DUF2336 family)</fullName>
    </submittedName>
</protein>
<dbReference type="Pfam" id="PF10098">
    <property type="entry name" value="DUF2336"/>
    <property type="match status" value="1"/>
</dbReference>
<keyword evidence="2" id="KW-1185">Reference proteome</keyword>
<dbReference type="SUPFAM" id="SSF48371">
    <property type="entry name" value="ARM repeat"/>
    <property type="match status" value="1"/>
</dbReference>
<dbReference type="EMBL" id="JACIJD010000006">
    <property type="protein sequence ID" value="MBB5693627.1"/>
    <property type="molecule type" value="Genomic_DNA"/>
</dbReference>
<dbReference type="AlphaFoldDB" id="A0A840YB82"/>
<evidence type="ECO:0000313" key="1">
    <source>
        <dbReference type="EMBL" id="MBB5693627.1"/>
    </source>
</evidence>
<reference evidence="1 2" key="1">
    <citation type="submission" date="2020-08" db="EMBL/GenBank/DDBJ databases">
        <title>Genomic Encyclopedia of Type Strains, Phase IV (KMG-IV): sequencing the most valuable type-strain genomes for metagenomic binning, comparative biology and taxonomic classification.</title>
        <authorList>
            <person name="Goeker M."/>
        </authorList>
    </citation>
    <scope>NUCLEOTIDE SEQUENCE [LARGE SCALE GENOMIC DNA]</scope>
    <source>
        <strain evidence="1 2">DSM 25622</strain>
    </source>
</reference>
<dbReference type="RefSeq" id="WP_184516158.1">
    <property type="nucleotide sequence ID" value="NZ_JACIJD010000006.1"/>
</dbReference>
<accession>A0A840YB82</accession>
<name>A0A840YB82_9PROT</name>
<organism evidence="1 2">
    <name type="scientific">Muricoccus pecuniae</name>
    <dbReference type="NCBI Taxonomy" id="693023"/>
    <lineage>
        <taxon>Bacteria</taxon>
        <taxon>Pseudomonadati</taxon>
        <taxon>Pseudomonadota</taxon>
        <taxon>Alphaproteobacteria</taxon>
        <taxon>Acetobacterales</taxon>
        <taxon>Roseomonadaceae</taxon>
        <taxon>Muricoccus</taxon>
    </lineage>
</organism>
<comment type="caution">
    <text evidence="1">The sequence shown here is derived from an EMBL/GenBank/DDBJ whole genome shotgun (WGS) entry which is preliminary data.</text>
</comment>
<gene>
    <name evidence="1" type="ORF">FHS87_001660</name>
</gene>
<sequence>MTATSPRRMDDAARVGLAERADTPPEMLFFLANDPSIGVRAAIAANAAAPPLADRLLAGDAEPGVRRVLARKLASLAPLLDPGSTDRQRRTSWEAMRLLIEDEAVAVRSAVTELVAEQDGIPRPLILHLARDVAMAVAEPVLRGSPVLEEEDLLDLIADPPVPDTLGAIARRPNLPERPADAIVARDDSAAITALLGNATARLREATLLVIARRCGEHQPWQNALVRRPALPAAVVEGLRGLLAEEALRVLAARRDLDGNALATLRPAAPAQEPEAEGGGVDEASFVAAARRGSLADCGRILAALSGLPAGVVTRALATRGAPVLVALCWKAGLSGRAATFAQLRLTGSAPDELLVLPGGEWVLSAKEMRSLVDELLVRA</sequence>
<dbReference type="Proteomes" id="UP000580654">
    <property type="component" value="Unassembled WGS sequence"/>
</dbReference>
<dbReference type="InterPro" id="IPR011989">
    <property type="entry name" value="ARM-like"/>
</dbReference>